<dbReference type="GO" id="GO:0016787">
    <property type="term" value="F:hydrolase activity"/>
    <property type="evidence" value="ECO:0007669"/>
    <property type="project" value="UniProtKB-KW"/>
</dbReference>
<dbReference type="HAMAP" id="MF_04143">
    <property type="entry name" value="Poxins"/>
    <property type="match status" value="1"/>
</dbReference>
<feature type="site" description="Substrate binding" evidence="4">
    <location>
        <position position="253"/>
    </location>
</feature>
<feature type="active site" description="Proton donor" evidence="4">
    <location>
        <position position="68"/>
    </location>
</feature>
<feature type="active site" description="Proton acceptor; shared with catalytic histidine of dimeric partner" evidence="4">
    <location>
        <position position="209"/>
    </location>
</feature>
<dbReference type="RefSeq" id="NP_818678.1">
    <property type="nucleotide sequence ID" value="NC_004690.1"/>
</dbReference>
<dbReference type="GO" id="GO:0061507">
    <property type="term" value="F:2',3'-cyclic GMP-AMP binding"/>
    <property type="evidence" value="ECO:0007669"/>
    <property type="project" value="UniProtKB-UniRule"/>
</dbReference>
<feature type="site" description="Substrate binding" evidence="4">
    <location>
        <position position="115"/>
    </location>
</feature>
<dbReference type="GeneID" id="1485718"/>
<keyword evidence="2 4" id="KW-0378">Hydrolase</keyword>
<comment type="catalytic activity">
    <reaction evidence="3">
        <text>2',3'-cGAMP + H2O = Gp(2'-5')Ap(3') + H(+)</text>
        <dbReference type="Rhea" id="RHEA:59472"/>
        <dbReference type="ChEBI" id="CHEBI:15377"/>
        <dbReference type="ChEBI" id="CHEBI:15378"/>
        <dbReference type="ChEBI" id="CHEBI:143093"/>
        <dbReference type="ChEBI" id="CHEBI:143098"/>
    </reaction>
    <physiologicalReaction direction="left-to-right" evidence="3">
        <dbReference type="Rhea" id="RHEA:59473"/>
    </physiologicalReaction>
</comment>
<dbReference type="OrthoDB" id="7755at10239"/>
<comment type="caution">
    <text evidence="4">Lacks conserved residue(s) required for the propagation of feature annotation.</text>
</comment>
<evidence type="ECO:0000256" key="3">
    <source>
        <dbReference type="ARBA" id="ARBA00023932"/>
    </source>
</evidence>
<evidence type="ECO:0000256" key="2">
    <source>
        <dbReference type="ARBA" id="ARBA00022801"/>
    </source>
</evidence>
<dbReference type="EMBL" id="AP006270">
    <property type="protein sequence ID" value="BAC67282.1"/>
    <property type="molecule type" value="Genomic_DNA"/>
</dbReference>
<evidence type="ECO:0000256" key="4">
    <source>
        <dbReference type="HAMAP-Rule" id="MF_04143"/>
    </source>
</evidence>
<organism evidence="5 6">
    <name type="scientific">Adoxophyes honmai nucleopolyhedrovirus</name>
    <dbReference type="NCBI Taxonomy" id="224399"/>
    <lineage>
        <taxon>Viruses</taxon>
        <taxon>Viruses incertae sedis</taxon>
        <taxon>Naldaviricetes</taxon>
        <taxon>Lefavirales</taxon>
        <taxon>Baculoviridae</taxon>
        <taxon>Alphabaculovirus</taxon>
        <taxon>Alphabaculovirus adhonmai</taxon>
    </lineage>
</organism>
<evidence type="ECO:0000256" key="1">
    <source>
        <dbReference type="ARBA" id="ARBA00022722"/>
    </source>
</evidence>
<evidence type="ECO:0000313" key="5">
    <source>
        <dbReference type="EMBL" id="BAC67282.1"/>
    </source>
</evidence>
<keyword evidence="1 4" id="KW-0540">Nuclease</keyword>
<dbReference type="Pfam" id="PF04766">
    <property type="entry name" value="Baculo_p26"/>
    <property type="match status" value="1"/>
</dbReference>
<dbReference type="KEGG" id="vg:1485718"/>
<organismHost>
    <name type="scientific">Adoxophyes honmai</name>
    <name type="common">Smaller tea tortrix moth</name>
    <dbReference type="NCBI Taxonomy" id="85585"/>
</organismHost>
<accession>Q80LR5</accession>
<dbReference type="GO" id="GO:0004518">
    <property type="term" value="F:nuclease activity"/>
    <property type="evidence" value="ECO:0007669"/>
    <property type="project" value="UniProtKB-UniRule"/>
</dbReference>
<feature type="site" description="Substrate binding" evidence="4">
    <location>
        <position position="251"/>
    </location>
</feature>
<feature type="active site" description="Shared with catalytic histidine of dimeric partner" evidence="4">
    <location>
        <position position="205"/>
    </location>
</feature>
<name>Q80LR5_NPVAH</name>
<comment type="subunit">
    <text evidence="4">Homodimer.</text>
</comment>
<sequence>MIQSIVTLLCLALIATPGTALTVNNVEYTINHLEKTITVTQVDEKTCIIKTFPPLGSTDNQEEYDMLHHFPGVATSVLFPSIKNSSMLSVLLNDGTTFSAVADKVYTNFHSHKKRMVYGQLLSFAVEDLNLANKIYIGAPIFLNNKLISVVTARHDNYEEGLVIYPVTGIRPDNLVSGQFNFDDQIIVTQFVKGMSVYGKRQLPYMALKRHAINISANKKLYRNMPRSVAVFYNDRDITIALVEGEYEIDRIRLNGPLLAGHTPTPSI</sequence>
<keyword evidence="6" id="KW-1185">Reference proteome</keyword>
<comment type="function">
    <text evidence="4">Nuclease that cleaves host 2',3'-cGAMP.</text>
</comment>
<evidence type="ECO:0000313" key="6">
    <source>
        <dbReference type="Proteomes" id="UP000232720"/>
    </source>
</evidence>
<reference evidence="5 6" key="1">
    <citation type="journal article" date="2003" name="Virology">
        <title>Genome sequence and organization of a nucleopolyhedrovirus isolated from the smaller tea tortrix, Adoxophyes honmai.</title>
        <authorList>
            <person name="Nakai M."/>
            <person name="Goto C."/>
            <person name="Kang W."/>
            <person name="Shikata M."/>
            <person name="Luque T."/>
            <person name="Kunimi Y."/>
        </authorList>
    </citation>
    <scope>NUCLEOTIDE SEQUENCE [LARGE SCALE GENOMIC DNA]</scope>
    <source>
        <strain evidence="5 6">ADN001</strain>
    </source>
</reference>
<feature type="site" description="Substrate binding" evidence="4">
    <location>
        <position position="170"/>
    </location>
</feature>
<protein>
    <submittedName>
        <fullName evidence="5">p26</fullName>
    </submittedName>
</protein>
<dbReference type="Proteomes" id="UP000232720">
    <property type="component" value="Genome"/>
</dbReference>
<proteinExistence type="inferred from homology"/>
<dbReference type="InterPro" id="IPR006853">
    <property type="entry name" value="Poxin_vir"/>
</dbReference>
<comment type="domain">
    <text evidence="4">The substrate binding site is formed by the N-terminus of a monomer and the C-terminus of the opposite monomer.</text>
</comment>